<keyword evidence="3" id="KW-1185">Reference proteome</keyword>
<evidence type="ECO:0000313" key="3">
    <source>
        <dbReference type="Proteomes" id="UP000005413"/>
    </source>
</evidence>
<accession>G5JGZ3</accession>
<name>G5JGZ3_9STAP</name>
<proteinExistence type="predicted"/>
<gene>
    <name evidence="2" type="ORF">SS7213T_03610</name>
</gene>
<feature type="non-terminal residue" evidence="2">
    <location>
        <position position="1"/>
    </location>
</feature>
<organism evidence="2 3">
    <name type="scientific">Staphylococcus simiae CCM 7213 = CCUG 51256</name>
    <dbReference type="NCBI Taxonomy" id="911238"/>
    <lineage>
        <taxon>Bacteria</taxon>
        <taxon>Bacillati</taxon>
        <taxon>Bacillota</taxon>
        <taxon>Bacilli</taxon>
        <taxon>Bacillales</taxon>
        <taxon>Staphylococcaceae</taxon>
        <taxon>Staphylococcus</taxon>
    </lineage>
</organism>
<feature type="region of interest" description="Disordered" evidence="1">
    <location>
        <begin position="1"/>
        <end position="35"/>
    </location>
</feature>
<sequence length="35" mass="3997">EASTKDRKESDLRSHFADGKEAMGVDLQDQFPRMT</sequence>
<comment type="caution">
    <text evidence="2">The sequence shown here is derived from an EMBL/GenBank/DDBJ whole genome shotgun (WGS) entry which is preliminary data.</text>
</comment>
<feature type="compositionally biased region" description="Basic and acidic residues" evidence="1">
    <location>
        <begin position="1"/>
        <end position="23"/>
    </location>
</feature>
<protein>
    <submittedName>
        <fullName evidence="2">Uncharacterized protein</fullName>
    </submittedName>
</protein>
<dbReference type="EMBL" id="AEUN01000267">
    <property type="protein sequence ID" value="EHJ08543.1"/>
    <property type="molecule type" value="Genomic_DNA"/>
</dbReference>
<reference evidence="2 3" key="1">
    <citation type="journal article" date="2012" name="BMC Genomics">
        <title>Comparative genomic analysis of the genus Staphylococcus including Staphylococcus aureus and its newly described sister species Staphylococcus simiae.</title>
        <authorList>
            <person name="Suzuki H."/>
            <person name="Lefebure T."/>
            <person name="Pavinski Bitar P."/>
            <person name="Stanhope M.J."/>
        </authorList>
    </citation>
    <scope>NUCLEOTIDE SEQUENCE [LARGE SCALE GENOMIC DNA]</scope>
    <source>
        <strain evidence="2 3">CCM 7213</strain>
    </source>
</reference>
<evidence type="ECO:0000313" key="2">
    <source>
        <dbReference type="EMBL" id="EHJ08543.1"/>
    </source>
</evidence>
<dbReference type="Proteomes" id="UP000005413">
    <property type="component" value="Unassembled WGS sequence"/>
</dbReference>
<evidence type="ECO:0000256" key="1">
    <source>
        <dbReference type="SAM" id="MobiDB-lite"/>
    </source>
</evidence>
<dbReference type="AlphaFoldDB" id="G5JGZ3"/>
<feature type="non-terminal residue" evidence="2">
    <location>
        <position position="35"/>
    </location>
</feature>